<comment type="cofactor">
    <cofactor evidence="1">
        <name>FMN</name>
        <dbReference type="ChEBI" id="CHEBI:58210"/>
    </cofactor>
</comment>
<proteinExistence type="inferred from homology"/>
<dbReference type="GO" id="GO:0005829">
    <property type="term" value="C:cytosol"/>
    <property type="evidence" value="ECO:0007669"/>
    <property type="project" value="TreeGrafter"/>
</dbReference>
<feature type="domain" description="Flavodoxin-like" evidence="16">
    <location>
        <begin position="495"/>
        <end position="635"/>
    </location>
</feature>
<evidence type="ECO:0000256" key="13">
    <source>
        <dbReference type="ARBA" id="ARBA00023004"/>
    </source>
</evidence>
<dbReference type="Pfam" id="PF00175">
    <property type="entry name" value="NAD_binding_1"/>
    <property type="match status" value="1"/>
</dbReference>
<dbReference type="InterPro" id="IPR029039">
    <property type="entry name" value="Flavoprotein-like_sf"/>
</dbReference>
<dbReference type="FunFam" id="1.10.630.10:FF:000040">
    <property type="entry name" value="Bifunctional cytochrome P450/NADPH--P450 reductase"/>
    <property type="match status" value="1"/>
</dbReference>
<dbReference type="InterPro" id="IPR017972">
    <property type="entry name" value="Cyt_P450_CS"/>
</dbReference>
<dbReference type="SUPFAM" id="SSF48264">
    <property type="entry name" value="Cytochrome P450"/>
    <property type="match status" value="1"/>
</dbReference>
<dbReference type="SUPFAM" id="SSF52218">
    <property type="entry name" value="Flavoproteins"/>
    <property type="match status" value="1"/>
</dbReference>
<dbReference type="InterPro" id="IPR002401">
    <property type="entry name" value="Cyt_P450_E_grp-I"/>
</dbReference>
<dbReference type="CDD" id="cd11068">
    <property type="entry name" value="CYP120A1"/>
    <property type="match status" value="1"/>
</dbReference>
<dbReference type="InterPro" id="IPR017927">
    <property type="entry name" value="FAD-bd_FR_type"/>
</dbReference>
<dbReference type="GO" id="GO:0070330">
    <property type="term" value="F:aromatase activity"/>
    <property type="evidence" value="ECO:0007669"/>
    <property type="project" value="InterPro"/>
</dbReference>
<evidence type="ECO:0000256" key="15">
    <source>
        <dbReference type="PIRSR" id="PIRSR000209-1"/>
    </source>
</evidence>
<dbReference type="InterPro" id="IPR023173">
    <property type="entry name" value="NADPH_Cyt_P450_Rdtase_alpha"/>
</dbReference>
<accession>A0A0C3NAA9</accession>
<evidence type="ECO:0000256" key="14">
    <source>
        <dbReference type="ARBA" id="ARBA00023033"/>
    </source>
</evidence>
<dbReference type="GO" id="GO:0003958">
    <property type="term" value="F:NADPH-hemoprotein reductase activity"/>
    <property type="evidence" value="ECO:0007669"/>
    <property type="project" value="InterPro"/>
</dbReference>
<dbReference type="Gene3D" id="1.10.630.10">
    <property type="entry name" value="Cytochrome P450"/>
    <property type="match status" value="1"/>
</dbReference>
<dbReference type="PROSITE" id="PS00086">
    <property type="entry name" value="CYTOCHROME_P450"/>
    <property type="match status" value="1"/>
</dbReference>
<keyword evidence="7" id="KW-0285">Flavoprotein</keyword>
<evidence type="ECO:0000256" key="7">
    <source>
        <dbReference type="ARBA" id="ARBA00022630"/>
    </source>
</evidence>
<dbReference type="GO" id="GO:0005506">
    <property type="term" value="F:iron ion binding"/>
    <property type="evidence" value="ECO:0007669"/>
    <property type="project" value="InterPro"/>
</dbReference>
<evidence type="ECO:0000259" key="16">
    <source>
        <dbReference type="PROSITE" id="PS50902"/>
    </source>
</evidence>
<dbReference type="GO" id="GO:0010181">
    <property type="term" value="F:FMN binding"/>
    <property type="evidence" value="ECO:0007669"/>
    <property type="project" value="InterPro"/>
</dbReference>
<dbReference type="GO" id="GO:0050660">
    <property type="term" value="F:flavin adenine dinucleotide binding"/>
    <property type="evidence" value="ECO:0007669"/>
    <property type="project" value="TreeGrafter"/>
</dbReference>
<keyword evidence="6 15" id="KW-0349">Heme</keyword>
<comment type="similarity">
    <text evidence="4">In the N-terminal section; belongs to the cytochrome P450 family.</text>
</comment>
<dbReference type="Pfam" id="PF00067">
    <property type="entry name" value="p450"/>
    <property type="match status" value="1"/>
</dbReference>
<dbReference type="InterPro" id="IPR008254">
    <property type="entry name" value="Flavodoxin/NO_synth"/>
</dbReference>
<dbReference type="InterPro" id="IPR001128">
    <property type="entry name" value="Cyt_P450"/>
</dbReference>
<comment type="cofactor">
    <cofactor evidence="3">
        <name>FAD</name>
        <dbReference type="ChEBI" id="CHEBI:57692"/>
    </cofactor>
</comment>
<keyword evidence="19" id="KW-1185">Reference proteome</keyword>
<dbReference type="GO" id="GO:0020037">
    <property type="term" value="F:heme binding"/>
    <property type="evidence" value="ECO:0007669"/>
    <property type="project" value="InterPro"/>
</dbReference>
<evidence type="ECO:0000256" key="2">
    <source>
        <dbReference type="ARBA" id="ARBA00001971"/>
    </source>
</evidence>
<evidence type="ECO:0000259" key="17">
    <source>
        <dbReference type="PROSITE" id="PS51384"/>
    </source>
</evidence>
<dbReference type="Gene3D" id="2.40.30.10">
    <property type="entry name" value="Translation factors"/>
    <property type="match status" value="1"/>
</dbReference>
<evidence type="ECO:0000256" key="11">
    <source>
        <dbReference type="ARBA" id="ARBA00022857"/>
    </source>
</evidence>
<name>A0A0C3NAA9_PHLG1</name>
<dbReference type="Gene3D" id="3.40.50.80">
    <property type="entry name" value="Nucleotide-binding domain of ferredoxin-NADP reductase (FNR) module"/>
    <property type="match status" value="1"/>
</dbReference>
<dbReference type="InterPro" id="IPR017938">
    <property type="entry name" value="Riboflavin_synthase-like_b-brl"/>
</dbReference>
<keyword evidence="9 15" id="KW-0479">Metal-binding</keyword>
<dbReference type="AlphaFoldDB" id="A0A0C3NAA9"/>
<dbReference type="InterPro" id="IPR036396">
    <property type="entry name" value="Cyt_P450_sf"/>
</dbReference>
<evidence type="ECO:0000256" key="10">
    <source>
        <dbReference type="ARBA" id="ARBA00022827"/>
    </source>
</evidence>
<dbReference type="PRINTS" id="PR00385">
    <property type="entry name" value="P450"/>
</dbReference>
<dbReference type="InterPro" id="IPR039261">
    <property type="entry name" value="FNR_nucleotide-bd"/>
</dbReference>
<organism evidence="18 19">
    <name type="scientific">Phlebiopsis gigantea (strain 11061_1 CR5-6)</name>
    <name type="common">White-rot fungus</name>
    <name type="synonym">Peniophora gigantea</name>
    <dbReference type="NCBI Taxonomy" id="745531"/>
    <lineage>
        <taxon>Eukaryota</taxon>
        <taxon>Fungi</taxon>
        <taxon>Dikarya</taxon>
        <taxon>Basidiomycota</taxon>
        <taxon>Agaricomycotina</taxon>
        <taxon>Agaricomycetes</taxon>
        <taxon>Polyporales</taxon>
        <taxon>Phanerochaetaceae</taxon>
        <taxon>Phlebiopsis</taxon>
    </lineage>
</organism>
<dbReference type="PROSITE" id="PS50902">
    <property type="entry name" value="FLAVODOXIN_LIKE"/>
    <property type="match status" value="1"/>
</dbReference>
<evidence type="ECO:0000313" key="19">
    <source>
        <dbReference type="Proteomes" id="UP000053257"/>
    </source>
</evidence>
<evidence type="ECO:0000256" key="12">
    <source>
        <dbReference type="ARBA" id="ARBA00023002"/>
    </source>
</evidence>
<keyword evidence="5" id="KW-0813">Transport</keyword>
<dbReference type="SUPFAM" id="SSF52343">
    <property type="entry name" value="Ferredoxin reductase-like, C-terminal NADP-linked domain"/>
    <property type="match status" value="1"/>
</dbReference>
<evidence type="ECO:0000256" key="3">
    <source>
        <dbReference type="ARBA" id="ARBA00001974"/>
    </source>
</evidence>
<dbReference type="HOGENOM" id="CLU_001570_7_0_1"/>
<evidence type="ECO:0000256" key="9">
    <source>
        <dbReference type="ARBA" id="ARBA00022723"/>
    </source>
</evidence>
<keyword evidence="13 15" id="KW-0408">Iron</keyword>
<dbReference type="SUPFAM" id="SSF63380">
    <property type="entry name" value="Riboflavin synthase domain-like"/>
    <property type="match status" value="1"/>
</dbReference>
<dbReference type="PIRSF" id="PIRSF000209">
    <property type="entry name" value="Bifunctional_P450_P450R"/>
    <property type="match status" value="1"/>
</dbReference>
<dbReference type="Pfam" id="PF00667">
    <property type="entry name" value="FAD_binding_1"/>
    <property type="match status" value="1"/>
</dbReference>
<evidence type="ECO:0000256" key="6">
    <source>
        <dbReference type="ARBA" id="ARBA00022617"/>
    </source>
</evidence>
<dbReference type="PROSITE" id="PS51384">
    <property type="entry name" value="FAD_FR"/>
    <property type="match status" value="1"/>
</dbReference>
<protein>
    <submittedName>
        <fullName evidence="18">Uncharacterized protein</fullName>
    </submittedName>
</protein>
<dbReference type="STRING" id="745531.A0A0C3NAA9"/>
<sequence length="1045" mass="116978">MSTPIPTPPAVPFLGHAVSIDRELPLQSFCLLSKQYGEIYQLNLVGTKVVYISTQELLHEVCDDKRFRKTINPNLAEVRNGVADGLFTAHIEEPNWHIAHRILMPAFSTMNVRSMFDDMVDVISQLVLKWERFGPGRKIDPAQDFTALTLEAISLCAMSYRMNTFYMEGLHPFAEAMSDFLKESGARALRPSFAKPFMRAANTRYEEDIKRLSKYVDDILEDRKANPTDKKDVLNLMLTGVDKETGQKLSDDNIKHNLLTFLIAGHETTSGMLTFVMYYLLKNPEAMRKLREEVDTRVGDRPITIDDVHKLPYLIAVMRESLRLGPPATIRTTSPYEDTIIGGGKYALEKGVRVMCNIYMVHRDTKVWDEDAEEFRPERMLDGKFEAMPPESWQPFGFGMRGCIGRPFAWQEAQITLVYLMQRFTFVMDDPSYNLHLKQTLTIKPHEFYIHAIPRTDKKTIVPVSVPSSTLLRARDGAPDAAPHNDTSERDKKPIYVLYGSNTGTSESFAQQIASRSYKHGFRASIGTLDSAAGKLPTDGPVVIVTASYEGEPADNAAHFVEWFKALQGDVLKQATFAVFGCGNHDWALTYQKIPTLVDSTLAERGARRVLPRGAGDAGSSNLFEAFDKWETELWEELQKVVVTTVDAGTTRANILRQPDATLGTVVQNKVLTDPAVPVKRHIEFQLPEGVTYRTGDYLAVLPINPQRDVRRVLAYFGLLAEQEVTINTDGPSCFPTDRPISVSTLLSGYVELSQPATTRDIKTLMETSNSEAATLILNDLLTDYTKRVLARRLSVLDILEDHHDTHIEFGAFLRLLPSMRVRQYSISSSQLVNPQCATLTISVLDAPAISGRSEPFLGVASTHLSNLRPNDRVQLSVRPSNAAFHPPGDPSIPLIMFCAGSGLAPMRGFLQERAVQKRAGREVATSLLFFGCRSPSHDYLYSDSDLKEWAELGVVDVRPAFSRASEDSVECKYVQDRLWHDRADIVKAWRLGAKMFLCGSSKMANGVKERLVGLVQEVSKLDGEAAKERFNTIVNGRFATDVFE</sequence>
<dbReference type="PRINTS" id="PR00463">
    <property type="entry name" value="EP450I"/>
</dbReference>
<evidence type="ECO:0000313" key="18">
    <source>
        <dbReference type="EMBL" id="KIP01419.1"/>
    </source>
</evidence>
<keyword evidence="8" id="KW-0288">FMN</keyword>
<dbReference type="InterPro" id="IPR001433">
    <property type="entry name" value="OxRdtase_FAD/NAD-bd"/>
</dbReference>
<dbReference type="Gene3D" id="3.40.50.360">
    <property type="match status" value="1"/>
</dbReference>
<evidence type="ECO:0000256" key="1">
    <source>
        <dbReference type="ARBA" id="ARBA00001917"/>
    </source>
</evidence>
<keyword evidence="10" id="KW-0274">FAD</keyword>
<keyword evidence="11" id="KW-0521">NADP</keyword>
<comment type="cofactor">
    <cofactor evidence="2 15">
        <name>heme</name>
        <dbReference type="ChEBI" id="CHEBI:30413"/>
    </cofactor>
</comment>
<keyword evidence="12" id="KW-0560">Oxidoreductase</keyword>
<dbReference type="PANTHER" id="PTHR19384">
    <property type="entry name" value="NITRIC OXIDE SYNTHASE-RELATED"/>
    <property type="match status" value="1"/>
</dbReference>
<reference evidence="18 19" key="1">
    <citation type="journal article" date="2014" name="PLoS Genet.">
        <title>Analysis of the Phlebiopsis gigantea genome, transcriptome and secretome provides insight into its pioneer colonization strategies of wood.</title>
        <authorList>
            <person name="Hori C."/>
            <person name="Ishida T."/>
            <person name="Igarashi K."/>
            <person name="Samejima M."/>
            <person name="Suzuki H."/>
            <person name="Master E."/>
            <person name="Ferreira P."/>
            <person name="Ruiz-Duenas F.J."/>
            <person name="Held B."/>
            <person name="Canessa P."/>
            <person name="Larrondo L.F."/>
            <person name="Schmoll M."/>
            <person name="Druzhinina I.S."/>
            <person name="Kubicek C.P."/>
            <person name="Gaskell J.A."/>
            <person name="Kersten P."/>
            <person name="St John F."/>
            <person name="Glasner J."/>
            <person name="Sabat G."/>
            <person name="Splinter BonDurant S."/>
            <person name="Syed K."/>
            <person name="Yadav J."/>
            <person name="Mgbeahuruike A.C."/>
            <person name="Kovalchuk A."/>
            <person name="Asiegbu F.O."/>
            <person name="Lackner G."/>
            <person name="Hoffmeister D."/>
            <person name="Rencoret J."/>
            <person name="Gutierrez A."/>
            <person name="Sun H."/>
            <person name="Lindquist E."/>
            <person name="Barry K."/>
            <person name="Riley R."/>
            <person name="Grigoriev I.V."/>
            <person name="Henrissat B."/>
            <person name="Kues U."/>
            <person name="Berka R.M."/>
            <person name="Martinez A.T."/>
            <person name="Covert S.F."/>
            <person name="Blanchette R.A."/>
            <person name="Cullen D."/>
        </authorList>
    </citation>
    <scope>NUCLEOTIDE SEQUENCE [LARGE SCALE GENOMIC DNA]</scope>
    <source>
        <strain evidence="18 19">11061_1 CR5-6</strain>
    </source>
</reference>
<dbReference type="InterPro" id="IPR003097">
    <property type="entry name" value="CysJ-like_FAD-binding"/>
</dbReference>
<dbReference type="PANTHER" id="PTHR19384:SF127">
    <property type="entry name" value="BIFUNCTIONAL CYTOCHROME P450_NADPH--P450 REDUCTASE"/>
    <property type="match status" value="1"/>
</dbReference>
<keyword evidence="14" id="KW-0503">Monooxygenase</keyword>
<evidence type="ECO:0000256" key="8">
    <source>
        <dbReference type="ARBA" id="ARBA00022643"/>
    </source>
</evidence>
<dbReference type="CDD" id="cd06206">
    <property type="entry name" value="bifunctional_CYPOR"/>
    <property type="match status" value="1"/>
</dbReference>
<evidence type="ECO:0000256" key="5">
    <source>
        <dbReference type="ARBA" id="ARBA00022448"/>
    </source>
</evidence>
<feature type="domain" description="FAD-binding FR-type" evidence="17">
    <location>
        <begin position="659"/>
        <end position="888"/>
    </location>
</feature>
<dbReference type="EMBL" id="KN840795">
    <property type="protein sequence ID" value="KIP01419.1"/>
    <property type="molecule type" value="Genomic_DNA"/>
</dbReference>
<dbReference type="Gene3D" id="1.20.990.10">
    <property type="entry name" value="NADPH-cytochrome p450 Reductase, Chain A, domain 3"/>
    <property type="match status" value="1"/>
</dbReference>
<dbReference type="InterPro" id="IPR023206">
    <property type="entry name" value="Bifunctional_P450_P450_red"/>
</dbReference>
<feature type="binding site" description="axial binding residue" evidence="15">
    <location>
        <position position="403"/>
    </location>
    <ligand>
        <name>heme</name>
        <dbReference type="ChEBI" id="CHEBI:30413"/>
    </ligand>
    <ligandPart>
        <name>Fe</name>
        <dbReference type="ChEBI" id="CHEBI:18248"/>
    </ligandPart>
</feature>
<evidence type="ECO:0000256" key="4">
    <source>
        <dbReference type="ARBA" id="ARBA00010018"/>
    </source>
</evidence>
<dbReference type="OrthoDB" id="1470350at2759"/>
<gene>
    <name evidence="18" type="ORF">PHLGIDRAFT_32544</name>
</gene>
<dbReference type="Proteomes" id="UP000053257">
    <property type="component" value="Unassembled WGS sequence"/>
</dbReference>
<dbReference type="Pfam" id="PF00258">
    <property type="entry name" value="Flavodoxin_1"/>
    <property type="match status" value="1"/>
</dbReference>